<proteinExistence type="predicted"/>
<feature type="compositionally biased region" description="Low complexity" evidence="1">
    <location>
        <begin position="58"/>
        <end position="71"/>
    </location>
</feature>
<accession>A0A1D6GAT2</accession>
<reference evidence="2" key="1">
    <citation type="submission" date="2015-12" db="EMBL/GenBank/DDBJ databases">
        <title>Update maize B73 reference genome by single molecule sequencing technologies.</title>
        <authorList>
            <consortium name="Maize Genome Sequencing Project"/>
            <person name="Ware D."/>
        </authorList>
    </citation>
    <scope>NUCLEOTIDE SEQUENCE</scope>
    <source>
        <tissue evidence="2">Seedling</tissue>
    </source>
</reference>
<gene>
    <name evidence="2" type="ORF">ZEAMMB73_Zm00001d012667</name>
</gene>
<organism evidence="2">
    <name type="scientific">Zea mays</name>
    <name type="common">Maize</name>
    <dbReference type="NCBI Taxonomy" id="4577"/>
    <lineage>
        <taxon>Eukaryota</taxon>
        <taxon>Viridiplantae</taxon>
        <taxon>Streptophyta</taxon>
        <taxon>Embryophyta</taxon>
        <taxon>Tracheophyta</taxon>
        <taxon>Spermatophyta</taxon>
        <taxon>Magnoliopsida</taxon>
        <taxon>Liliopsida</taxon>
        <taxon>Poales</taxon>
        <taxon>Poaceae</taxon>
        <taxon>PACMAD clade</taxon>
        <taxon>Panicoideae</taxon>
        <taxon>Andropogonodae</taxon>
        <taxon>Andropogoneae</taxon>
        <taxon>Tripsacinae</taxon>
        <taxon>Zea</taxon>
    </lineage>
</organism>
<evidence type="ECO:0000313" key="2">
    <source>
        <dbReference type="EMBL" id="AQL00200.1"/>
    </source>
</evidence>
<dbReference type="EMBL" id="CM000784">
    <property type="protein sequence ID" value="AQL00200.1"/>
    <property type="molecule type" value="Genomic_DNA"/>
</dbReference>
<feature type="region of interest" description="Disordered" evidence="1">
    <location>
        <begin position="1"/>
        <end position="20"/>
    </location>
</feature>
<feature type="compositionally biased region" description="Basic residues" evidence="1">
    <location>
        <begin position="84"/>
        <end position="105"/>
    </location>
</feature>
<evidence type="ECO:0000256" key="1">
    <source>
        <dbReference type="SAM" id="MobiDB-lite"/>
    </source>
</evidence>
<protein>
    <submittedName>
        <fullName evidence="2">Putative serine peptidase S28 family protein</fullName>
    </submittedName>
</protein>
<sequence>MGAPPPPLHPTPTSPTARPHHHHYLFSIKQLNTLGAAAVLAFSTTVPLSETAFAVLLPPTSSSSPGSPSRSAQAARDPDPASTPRHHRQCLRWPQRPRRPHPDRH</sequence>
<name>A0A1D6GAT2_MAIZE</name>
<dbReference type="AlphaFoldDB" id="A0A1D6GAT2"/>
<feature type="region of interest" description="Disordered" evidence="1">
    <location>
        <begin position="57"/>
        <end position="105"/>
    </location>
</feature>
<feature type="compositionally biased region" description="Pro residues" evidence="1">
    <location>
        <begin position="1"/>
        <end position="13"/>
    </location>
</feature>